<feature type="region of interest" description="Disordered" evidence="1">
    <location>
        <begin position="33"/>
        <end position="70"/>
    </location>
</feature>
<dbReference type="Gene3D" id="3.40.970.10">
    <property type="entry name" value="Ribonuclease H1, N-terminal domain"/>
    <property type="match status" value="1"/>
</dbReference>
<dbReference type="InterPro" id="IPR009027">
    <property type="entry name" value="Ribosomal_bL9/RNase_H1_N"/>
</dbReference>
<comment type="caution">
    <text evidence="3">The sequence shown here is derived from an EMBL/GenBank/DDBJ whole genome shotgun (WGS) entry which is preliminary data.</text>
</comment>
<feature type="compositionally biased region" description="Low complexity" evidence="1">
    <location>
        <begin position="33"/>
        <end position="43"/>
    </location>
</feature>
<keyword evidence="4" id="KW-1185">Reference proteome</keyword>
<dbReference type="AlphaFoldDB" id="A0AAD7H559"/>
<evidence type="ECO:0000313" key="3">
    <source>
        <dbReference type="EMBL" id="KAJ7712635.1"/>
    </source>
</evidence>
<gene>
    <name evidence="3" type="ORF">B0H16DRAFT_1479259</name>
</gene>
<reference evidence="3" key="1">
    <citation type="submission" date="2023-03" db="EMBL/GenBank/DDBJ databases">
        <title>Massive genome expansion in bonnet fungi (Mycena s.s.) driven by repeated elements and novel gene families across ecological guilds.</title>
        <authorList>
            <consortium name="Lawrence Berkeley National Laboratory"/>
            <person name="Harder C.B."/>
            <person name="Miyauchi S."/>
            <person name="Viragh M."/>
            <person name="Kuo A."/>
            <person name="Thoen E."/>
            <person name="Andreopoulos B."/>
            <person name="Lu D."/>
            <person name="Skrede I."/>
            <person name="Drula E."/>
            <person name="Henrissat B."/>
            <person name="Morin E."/>
            <person name="Kohler A."/>
            <person name="Barry K."/>
            <person name="LaButti K."/>
            <person name="Morin E."/>
            <person name="Salamov A."/>
            <person name="Lipzen A."/>
            <person name="Mereny Z."/>
            <person name="Hegedus B."/>
            <person name="Baldrian P."/>
            <person name="Stursova M."/>
            <person name="Weitz H."/>
            <person name="Taylor A."/>
            <person name="Grigoriev I.V."/>
            <person name="Nagy L.G."/>
            <person name="Martin F."/>
            <person name="Kauserud H."/>
        </authorList>
    </citation>
    <scope>NUCLEOTIDE SEQUENCE</scope>
    <source>
        <strain evidence="3">CBHHK182m</strain>
    </source>
</reference>
<organism evidence="3 4">
    <name type="scientific">Mycena metata</name>
    <dbReference type="NCBI Taxonomy" id="1033252"/>
    <lineage>
        <taxon>Eukaryota</taxon>
        <taxon>Fungi</taxon>
        <taxon>Dikarya</taxon>
        <taxon>Basidiomycota</taxon>
        <taxon>Agaricomycotina</taxon>
        <taxon>Agaricomycetes</taxon>
        <taxon>Agaricomycetidae</taxon>
        <taxon>Agaricales</taxon>
        <taxon>Marasmiineae</taxon>
        <taxon>Mycenaceae</taxon>
        <taxon>Mycena</taxon>
    </lineage>
</organism>
<evidence type="ECO:0000313" key="4">
    <source>
        <dbReference type="Proteomes" id="UP001215598"/>
    </source>
</evidence>
<proteinExistence type="predicted"/>
<name>A0AAD7H559_9AGAR</name>
<dbReference type="InterPro" id="IPR037056">
    <property type="entry name" value="RNase_H1_N_sf"/>
</dbReference>
<dbReference type="InterPro" id="IPR011320">
    <property type="entry name" value="RNase_H1_N"/>
</dbReference>
<feature type="domain" description="Ribonuclease H1 N-terminal" evidence="2">
    <location>
        <begin position="83"/>
        <end position="124"/>
    </location>
</feature>
<sequence length="239" mass="25752">MSSQLPLYDLDEIIATLTLDDLLVLRSHRAARSTRASPGGPIIPTAPPPSPPILCPTSSPPPQPATRQHIPRSLSVRSAKPRAYTVFRGRSIGVFDHWPQAERAVSGIRFGVHQGYSTRERADAAFALAQANGWTYRGDAWMATAVASSEAPLPVTDEAGRCTSESLFLRGPADPWYIVYAGVNPGIFPTFVECALNVLGICGSVHEKAPTFAVARTRFEGARERGEVRVCRACVDVGS</sequence>
<dbReference type="Proteomes" id="UP001215598">
    <property type="component" value="Unassembled WGS sequence"/>
</dbReference>
<feature type="compositionally biased region" description="Pro residues" evidence="1">
    <location>
        <begin position="44"/>
        <end position="64"/>
    </location>
</feature>
<protein>
    <recommendedName>
        <fullName evidence="2">Ribonuclease H1 N-terminal domain-containing protein</fullName>
    </recommendedName>
</protein>
<dbReference type="Pfam" id="PF01693">
    <property type="entry name" value="Cauli_VI"/>
    <property type="match status" value="1"/>
</dbReference>
<accession>A0AAD7H559</accession>
<dbReference type="EMBL" id="JARKIB010000361">
    <property type="protein sequence ID" value="KAJ7712635.1"/>
    <property type="molecule type" value="Genomic_DNA"/>
</dbReference>
<dbReference type="SUPFAM" id="SSF55658">
    <property type="entry name" value="L9 N-domain-like"/>
    <property type="match status" value="1"/>
</dbReference>
<evidence type="ECO:0000259" key="2">
    <source>
        <dbReference type="Pfam" id="PF01693"/>
    </source>
</evidence>
<evidence type="ECO:0000256" key="1">
    <source>
        <dbReference type="SAM" id="MobiDB-lite"/>
    </source>
</evidence>